<dbReference type="CDD" id="cd13921">
    <property type="entry name" value="Amicyanin"/>
    <property type="match status" value="1"/>
</dbReference>
<evidence type="ECO:0000313" key="4">
    <source>
        <dbReference type="EMBL" id="CAE6796421.1"/>
    </source>
</evidence>
<dbReference type="PANTHER" id="PTHR36507">
    <property type="entry name" value="BLL1555 PROTEIN"/>
    <property type="match status" value="1"/>
</dbReference>
<dbReference type="EMBL" id="CAJNBK010000017">
    <property type="protein sequence ID" value="CAE6796421.1"/>
    <property type="molecule type" value="Genomic_DNA"/>
</dbReference>
<reference evidence="4 5" key="1">
    <citation type="submission" date="2021-02" db="EMBL/GenBank/DDBJ databases">
        <authorList>
            <person name="Vanwijnsberghe S."/>
        </authorList>
    </citation>
    <scope>NUCLEOTIDE SEQUENCE [LARGE SCALE GENOMIC DNA]</scope>
    <source>
        <strain evidence="4 5">LMG 31837</strain>
    </source>
</reference>
<name>A0ABM8S9M1_9BURK</name>
<proteinExistence type="predicted"/>
<evidence type="ECO:0000256" key="2">
    <source>
        <dbReference type="SAM" id="Phobius"/>
    </source>
</evidence>
<organism evidence="4 5">
    <name type="scientific">Paraburkholderia haematera</name>
    <dbReference type="NCBI Taxonomy" id="2793077"/>
    <lineage>
        <taxon>Bacteria</taxon>
        <taxon>Pseudomonadati</taxon>
        <taxon>Pseudomonadota</taxon>
        <taxon>Betaproteobacteria</taxon>
        <taxon>Burkholderiales</taxon>
        <taxon>Burkholderiaceae</taxon>
        <taxon>Paraburkholderia</taxon>
    </lineage>
</organism>
<feature type="transmembrane region" description="Helical" evidence="2">
    <location>
        <begin position="18"/>
        <end position="38"/>
    </location>
</feature>
<keyword evidence="5" id="KW-1185">Reference proteome</keyword>
<comment type="caution">
    <text evidence="4">The sequence shown here is derived from an EMBL/GenBank/DDBJ whole genome shotgun (WGS) entry which is preliminary data.</text>
</comment>
<keyword evidence="2" id="KW-0812">Transmembrane</keyword>
<evidence type="ECO:0000259" key="3">
    <source>
        <dbReference type="Pfam" id="PF13473"/>
    </source>
</evidence>
<dbReference type="SUPFAM" id="SSF49503">
    <property type="entry name" value="Cupredoxins"/>
    <property type="match status" value="1"/>
</dbReference>
<evidence type="ECO:0000256" key="1">
    <source>
        <dbReference type="ARBA" id="ARBA00004418"/>
    </source>
</evidence>
<comment type="subcellular location">
    <subcellularLocation>
        <location evidence="1">Periplasm</location>
    </subcellularLocation>
</comment>
<accession>A0ABM8S9M1</accession>
<dbReference type="InterPro" id="IPR008972">
    <property type="entry name" value="Cupredoxin"/>
</dbReference>
<keyword evidence="2" id="KW-1133">Transmembrane helix</keyword>
<dbReference type="InterPro" id="IPR028096">
    <property type="entry name" value="EfeO_Cupredoxin"/>
</dbReference>
<dbReference type="Gene3D" id="2.60.40.420">
    <property type="entry name" value="Cupredoxins - blue copper proteins"/>
    <property type="match status" value="1"/>
</dbReference>
<dbReference type="InterPro" id="IPR052721">
    <property type="entry name" value="ET_Amicyanin"/>
</dbReference>
<dbReference type="InterPro" id="IPR035668">
    <property type="entry name" value="Amicyanin"/>
</dbReference>
<dbReference type="PANTHER" id="PTHR36507:SF1">
    <property type="entry name" value="BLL1555 PROTEIN"/>
    <property type="match status" value="1"/>
</dbReference>
<protein>
    <recommendedName>
        <fullName evidence="3">EfeO-type cupredoxin-like domain-containing protein</fullName>
    </recommendedName>
</protein>
<keyword evidence="2" id="KW-0472">Membrane</keyword>
<gene>
    <name evidence="4" type="ORF">R69888_05003</name>
</gene>
<feature type="domain" description="EfeO-type cupredoxin-like" evidence="3">
    <location>
        <begin position="26"/>
        <end position="124"/>
    </location>
</feature>
<dbReference type="Proteomes" id="UP000672526">
    <property type="component" value="Unassembled WGS sequence"/>
</dbReference>
<dbReference type="Pfam" id="PF13473">
    <property type="entry name" value="Cupredoxin_1"/>
    <property type="match status" value="1"/>
</dbReference>
<sequence length="125" mass="13791">MGNPALCVAGQRRGKLRIGALILAYAFVAITTTSLAGFSETAGTTYRVVIEQMRFDPPVLTVHRGDRVVWVNKDLFPHTVTGMSKAFDSHEISPNASWSYVAGQTGRYRYLCTLHTTMRGTLIVQ</sequence>
<evidence type="ECO:0000313" key="5">
    <source>
        <dbReference type="Proteomes" id="UP000672526"/>
    </source>
</evidence>